<feature type="domain" description="C2H2-type" evidence="14">
    <location>
        <begin position="417"/>
        <end position="445"/>
    </location>
</feature>
<dbReference type="InterPro" id="IPR000210">
    <property type="entry name" value="BTB/POZ_dom"/>
</dbReference>
<keyword evidence="6" id="KW-0862">Zinc</keyword>
<protein>
    <submittedName>
        <fullName evidence="16 17">Telomere zinc finger-associated protein</fullName>
    </submittedName>
</protein>
<dbReference type="Gene3D" id="3.30.710.10">
    <property type="entry name" value="Potassium Channel Kv1.1, Chain A"/>
    <property type="match status" value="1"/>
</dbReference>
<feature type="domain" description="C2H2-type" evidence="14">
    <location>
        <begin position="532"/>
        <end position="559"/>
    </location>
</feature>
<feature type="domain" description="C2H2-type" evidence="14">
    <location>
        <begin position="389"/>
        <end position="416"/>
    </location>
</feature>
<evidence type="ECO:0000256" key="4">
    <source>
        <dbReference type="ARBA" id="ARBA00022737"/>
    </source>
</evidence>
<dbReference type="FunFam" id="3.30.160.60:FF:000100">
    <property type="entry name" value="Zinc finger 45-like"/>
    <property type="match status" value="1"/>
</dbReference>
<dbReference type="Gene3D" id="3.30.160.60">
    <property type="entry name" value="Classic Zinc Finger"/>
    <property type="match status" value="10"/>
</dbReference>
<feature type="domain" description="C2H2-type" evidence="14">
    <location>
        <begin position="475"/>
        <end position="503"/>
    </location>
</feature>
<dbReference type="PROSITE" id="PS50157">
    <property type="entry name" value="ZINC_FINGER_C2H2_2"/>
    <property type="match status" value="11"/>
</dbReference>
<dbReference type="RefSeq" id="XP_031422630.1">
    <property type="nucleotide sequence ID" value="XM_031566770.1"/>
</dbReference>
<gene>
    <name evidence="16 17" type="primary">zbtb48</name>
</gene>
<accession>A0A6P8FG89</accession>
<evidence type="ECO:0000256" key="6">
    <source>
        <dbReference type="ARBA" id="ARBA00022833"/>
    </source>
</evidence>
<comment type="subcellular location">
    <subcellularLocation>
        <location evidence="1">Nucleus</location>
    </subcellularLocation>
</comment>
<evidence type="ECO:0000256" key="12">
    <source>
        <dbReference type="SAM" id="MobiDB-lite"/>
    </source>
</evidence>
<dbReference type="GO" id="GO:0006355">
    <property type="term" value="P:regulation of DNA-templated transcription"/>
    <property type="evidence" value="ECO:0007669"/>
    <property type="project" value="UniProtKB-ARBA"/>
</dbReference>
<dbReference type="FunFam" id="3.30.160.60:FF:000809">
    <property type="entry name" value="Zinc finger and BTB domain-containing 48"/>
    <property type="match status" value="1"/>
</dbReference>
<dbReference type="FunFam" id="3.30.160.60:FF:001117">
    <property type="entry name" value="Zinc finger and BTB domain containing 48"/>
    <property type="match status" value="1"/>
</dbReference>
<dbReference type="CTD" id="3104"/>
<dbReference type="OrthoDB" id="3156061at2759"/>
<evidence type="ECO:0000256" key="10">
    <source>
        <dbReference type="ARBA" id="ARBA00023242"/>
    </source>
</evidence>
<feature type="domain" description="BTB" evidence="13">
    <location>
        <begin position="26"/>
        <end position="92"/>
    </location>
</feature>
<organism evidence="15 16">
    <name type="scientific">Clupea harengus</name>
    <name type="common">Atlantic herring</name>
    <dbReference type="NCBI Taxonomy" id="7950"/>
    <lineage>
        <taxon>Eukaryota</taxon>
        <taxon>Metazoa</taxon>
        <taxon>Chordata</taxon>
        <taxon>Craniata</taxon>
        <taxon>Vertebrata</taxon>
        <taxon>Euteleostomi</taxon>
        <taxon>Actinopterygii</taxon>
        <taxon>Neopterygii</taxon>
        <taxon>Teleostei</taxon>
        <taxon>Clupei</taxon>
        <taxon>Clupeiformes</taxon>
        <taxon>Clupeoidei</taxon>
        <taxon>Clupeidae</taxon>
        <taxon>Clupea</taxon>
    </lineage>
</organism>
<dbReference type="InterPro" id="IPR011333">
    <property type="entry name" value="SKP1/BTB/POZ_sf"/>
</dbReference>
<feature type="domain" description="C2H2-type" evidence="14">
    <location>
        <begin position="330"/>
        <end position="357"/>
    </location>
</feature>
<keyword evidence="4" id="KW-0677">Repeat</keyword>
<evidence type="ECO:0000313" key="16">
    <source>
        <dbReference type="RefSeq" id="XP_031422630.1"/>
    </source>
</evidence>
<dbReference type="KEGG" id="char:105894243"/>
<evidence type="ECO:0000256" key="9">
    <source>
        <dbReference type="ARBA" id="ARBA00023163"/>
    </source>
</evidence>
<dbReference type="FunFam" id="3.30.160.60:FF:000358">
    <property type="entry name" value="zinc finger protein 24"/>
    <property type="match status" value="1"/>
</dbReference>
<proteinExistence type="inferred from homology"/>
<dbReference type="RefSeq" id="XP_031422631.1">
    <property type="nucleotide sequence ID" value="XM_031566771.1"/>
</dbReference>
<feature type="domain" description="C2H2-type" evidence="14">
    <location>
        <begin position="617"/>
        <end position="644"/>
    </location>
</feature>
<dbReference type="AlphaFoldDB" id="A0A6P8FG89"/>
<dbReference type="Proteomes" id="UP000515152">
    <property type="component" value="Chromosome 4"/>
</dbReference>
<keyword evidence="15" id="KW-1185">Reference proteome</keyword>
<evidence type="ECO:0000259" key="13">
    <source>
        <dbReference type="PROSITE" id="PS50097"/>
    </source>
</evidence>
<keyword evidence="10" id="KW-0539">Nucleus</keyword>
<dbReference type="FunFam" id="3.30.160.60:FF:000145">
    <property type="entry name" value="Zinc finger protein 574"/>
    <property type="match status" value="1"/>
</dbReference>
<dbReference type="PANTHER" id="PTHR16515">
    <property type="entry name" value="PR DOMAIN ZINC FINGER PROTEIN"/>
    <property type="match status" value="1"/>
</dbReference>
<evidence type="ECO:0000256" key="5">
    <source>
        <dbReference type="ARBA" id="ARBA00022771"/>
    </source>
</evidence>
<dbReference type="GO" id="GO:0008270">
    <property type="term" value="F:zinc ion binding"/>
    <property type="evidence" value="ECO:0007669"/>
    <property type="project" value="UniProtKB-KW"/>
</dbReference>
<dbReference type="SMART" id="SM00225">
    <property type="entry name" value="BTB"/>
    <property type="match status" value="1"/>
</dbReference>
<dbReference type="FunFam" id="3.30.160.60:FF:001257">
    <property type="entry name" value="Zinc finger and BTB domain-containing 48"/>
    <property type="match status" value="1"/>
</dbReference>
<keyword evidence="5 11" id="KW-0863">Zinc-finger</keyword>
<evidence type="ECO:0000313" key="17">
    <source>
        <dbReference type="RefSeq" id="XP_031422631.1"/>
    </source>
</evidence>
<keyword evidence="9" id="KW-0804">Transcription</keyword>
<feature type="compositionally biased region" description="Low complexity" evidence="12">
    <location>
        <begin position="171"/>
        <end position="185"/>
    </location>
</feature>
<keyword evidence="3" id="KW-0479">Metal-binding</keyword>
<dbReference type="PANTHER" id="PTHR16515:SF66">
    <property type="entry name" value="C2H2-TYPE DOMAIN-CONTAINING PROTEIN"/>
    <property type="match status" value="1"/>
</dbReference>
<evidence type="ECO:0000256" key="1">
    <source>
        <dbReference type="ARBA" id="ARBA00004123"/>
    </source>
</evidence>
<evidence type="ECO:0000256" key="8">
    <source>
        <dbReference type="ARBA" id="ARBA00023125"/>
    </source>
</evidence>
<dbReference type="GeneTree" id="ENSGT00940000158981"/>
<feature type="compositionally biased region" description="Basic and acidic residues" evidence="12">
    <location>
        <begin position="313"/>
        <end position="327"/>
    </location>
</feature>
<feature type="compositionally biased region" description="Polar residues" evidence="12">
    <location>
        <begin position="198"/>
        <end position="218"/>
    </location>
</feature>
<name>A0A6P8FG89_CLUHA</name>
<keyword evidence="7" id="KW-0805">Transcription regulation</keyword>
<dbReference type="InterPro" id="IPR050331">
    <property type="entry name" value="Zinc_finger"/>
</dbReference>
<comment type="similarity">
    <text evidence="2">Belongs to the krueppel C2H2-type zinc-finger protein family.</text>
</comment>
<feature type="domain" description="C2H2-type" evidence="14">
    <location>
        <begin position="358"/>
        <end position="385"/>
    </location>
</feature>
<evidence type="ECO:0000256" key="7">
    <source>
        <dbReference type="ARBA" id="ARBA00023015"/>
    </source>
</evidence>
<dbReference type="Pfam" id="PF00096">
    <property type="entry name" value="zf-C2H2"/>
    <property type="match status" value="6"/>
</dbReference>
<evidence type="ECO:0000256" key="11">
    <source>
        <dbReference type="PROSITE-ProRule" id="PRU00042"/>
    </source>
</evidence>
<dbReference type="InterPro" id="IPR036236">
    <property type="entry name" value="Znf_C2H2_sf"/>
</dbReference>
<dbReference type="GO" id="GO:0003677">
    <property type="term" value="F:DNA binding"/>
    <property type="evidence" value="ECO:0007669"/>
    <property type="project" value="UniProtKB-KW"/>
</dbReference>
<dbReference type="SUPFAM" id="SSF54695">
    <property type="entry name" value="POZ domain"/>
    <property type="match status" value="1"/>
</dbReference>
<feature type="domain" description="C2H2-type" evidence="14">
    <location>
        <begin position="589"/>
        <end position="616"/>
    </location>
</feature>
<evidence type="ECO:0000256" key="2">
    <source>
        <dbReference type="ARBA" id="ARBA00006991"/>
    </source>
</evidence>
<feature type="domain" description="C2H2-type" evidence="14">
    <location>
        <begin position="446"/>
        <end position="474"/>
    </location>
</feature>
<dbReference type="SUPFAM" id="SSF57667">
    <property type="entry name" value="beta-beta-alpha zinc fingers"/>
    <property type="match status" value="6"/>
</dbReference>
<dbReference type="GeneID" id="105894243"/>
<dbReference type="Pfam" id="PF00651">
    <property type="entry name" value="BTB"/>
    <property type="match status" value="1"/>
</dbReference>
<evidence type="ECO:0000256" key="3">
    <source>
        <dbReference type="ARBA" id="ARBA00022723"/>
    </source>
</evidence>
<keyword evidence="8" id="KW-0238">DNA-binding</keyword>
<dbReference type="FunFam" id="3.30.160.60:FF:000657">
    <property type="entry name" value="GDNF inducible zinc finger protein 1"/>
    <property type="match status" value="1"/>
</dbReference>
<evidence type="ECO:0000259" key="14">
    <source>
        <dbReference type="PROSITE" id="PS50157"/>
    </source>
</evidence>
<feature type="domain" description="C2H2-type" evidence="14">
    <location>
        <begin position="504"/>
        <end position="531"/>
    </location>
</feature>
<dbReference type="GO" id="GO:0005634">
    <property type="term" value="C:nucleus"/>
    <property type="evidence" value="ECO:0007669"/>
    <property type="project" value="UniProtKB-SubCell"/>
</dbReference>
<dbReference type="PROSITE" id="PS00028">
    <property type="entry name" value="ZINC_FINGER_C2H2_1"/>
    <property type="match status" value="9"/>
</dbReference>
<dbReference type="InterPro" id="IPR013087">
    <property type="entry name" value="Znf_C2H2_type"/>
</dbReference>
<dbReference type="SMART" id="SM00355">
    <property type="entry name" value="ZnF_C2H2"/>
    <property type="match status" value="11"/>
</dbReference>
<feature type="domain" description="C2H2-type" evidence="14">
    <location>
        <begin position="560"/>
        <end position="588"/>
    </location>
</feature>
<evidence type="ECO:0000313" key="15">
    <source>
        <dbReference type="Proteomes" id="UP000515152"/>
    </source>
</evidence>
<sequence length="777" mass="86839">MDQQASAHAQRVIHMLNQQRELGQFCDVVLSVSTGQVYLAHRNILACFSQLFQDSSSNTTENTEVNLPQDCPSDGLQHLLDFFYTGELKLENVSWERVHDAASALSVSNTLIPAQPSPRTAVSETNLADLTNSEGKPESVVLAADKTDGVPVKERSRHRQIARHKLDSAPGTTEASESITITTTRSGRRVKEPRRLVGQNSTEVTSQIGIPRRQGSTLSKEDINAKAVSAETESKSSGRGGNQPEQVTGPILDGSDQNKTALDNDLEDDTFDGNAGVDALSEDTDEEYMPSSSPSIKAMPGQRPKRRGQGKPLNKEKAEDATKESKKGSVQCPTCHKTFLSKYYLKVHNRRHTGEKPFKCEMCGKCYYRKENLLEHQRRNCQSRTEVVFSCSVCPKIFHRRQELRVHMVSHTGEMPNKCTSCSEQFMQKKDLRIHLIKVHGAPKPHACSLCTKCFFSRTELHLHEASKHRGEKLFVCEECGHRASSRNGLQMHIKAIHRNERPFVCEFCNHAFTQKANLNMHLRTHTGEKPFQCHLCGKTFRTQASLDKHHRTHTGERPYACEFCEQRFTEKGPLLRHVASKHQEGRPHYCQICSKTFKAVEQLRVHVRRHKGMRKFECSQCGYKFTRQAHLRRHAQIHNRVENYNPRQRRLRNLIVDATEDKEMTSSTPPANQGAAAEAQTDVIGVLIQPGTIVVQGVVPGQGASEPSNGERQTGFPVISTAGSSTGRAQVGFAVLPAQAAVSSSNGETEFTVVDVLEHNLLVTDAYPIQHTESDH</sequence>
<feature type="region of interest" description="Disordered" evidence="12">
    <location>
        <begin position="166"/>
        <end position="329"/>
    </location>
</feature>
<reference evidence="16 17" key="1">
    <citation type="submission" date="2025-04" db="UniProtKB">
        <authorList>
            <consortium name="RefSeq"/>
        </authorList>
    </citation>
    <scope>IDENTIFICATION</scope>
</reference>
<dbReference type="PROSITE" id="PS50097">
    <property type="entry name" value="BTB"/>
    <property type="match status" value="1"/>
</dbReference>